<evidence type="ECO:0000313" key="3">
    <source>
        <dbReference type="Proteomes" id="UP000186817"/>
    </source>
</evidence>
<gene>
    <name evidence="2" type="ORF">AK812_SmicGene5198</name>
</gene>
<dbReference type="OrthoDB" id="421228at2759"/>
<comment type="caution">
    <text evidence="2">The sequence shown here is derived from an EMBL/GenBank/DDBJ whole genome shotgun (WGS) entry which is preliminary data.</text>
</comment>
<dbReference type="AlphaFoldDB" id="A0A1Q9EU79"/>
<proteinExistence type="predicted"/>
<keyword evidence="1" id="KW-0175">Coiled coil</keyword>
<feature type="coiled-coil region" evidence="1">
    <location>
        <begin position="321"/>
        <end position="348"/>
    </location>
</feature>
<dbReference type="Proteomes" id="UP000186817">
    <property type="component" value="Unassembled WGS sequence"/>
</dbReference>
<keyword evidence="3" id="KW-1185">Reference proteome</keyword>
<sequence length="553" mass="62771">MFSARAQAFVGLPSTVLHNVEPSAIVEVGEAHIHRMGHLKELETSLDVCGMQKDTIIMVGPATGEEVNKRAEREQQDSLPLPSASNVKVLWREDKTYVVSETIDFSKEELKRLLGKNSTSMGSFTRLVRERWHGRYIKPKDLHYTTMKEAVRDLNLIRDPGNDNERKDPTEVDEVFRKIRDDSWTRWLDPEGTQIVPDVFLSLDFSPEKHKVDEALFPCHPDGQQAQAQEHDAKGFGLVGPGMADVDSDLFGKLAHQAIGLASGRPNGPKPQHPAYAFQGEDAEKATGSFLEEAEESSEERLFDIWLASKGQLKFTCRRLLESVRGELTNFEGEEEEEEEEEEQQQKQRFLSLSCTKFLGELEEAFMKMIADLNRTCPGCQLQEFLLLLNLWLGWLGWAWEEFKYKQDEIKVPLSFLSELEKMADAKILKRANTRQQLREKAAQRKNLAFTVEKILCSQSKGLEVPGWRDASKHLGKAPAVALLLLLLLLLQNFNECLSALPDLEKKWLQVGYAGQDALVFLKEQAFKHREQLWPKESHTPGAVALRFGVYVG</sequence>
<dbReference type="EMBL" id="LSRX01000067">
    <property type="protein sequence ID" value="OLQ10985.1"/>
    <property type="molecule type" value="Genomic_DNA"/>
</dbReference>
<organism evidence="2 3">
    <name type="scientific">Symbiodinium microadriaticum</name>
    <name type="common">Dinoflagellate</name>
    <name type="synonym">Zooxanthella microadriatica</name>
    <dbReference type="NCBI Taxonomy" id="2951"/>
    <lineage>
        <taxon>Eukaryota</taxon>
        <taxon>Sar</taxon>
        <taxon>Alveolata</taxon>
        <taxon>Dinophyceae</taxon>
        <taxon>Suessiales</taxon>
        <taxon>Symbiodiniaceae</taxon>
        <taxon>Symbiodinium</taxon>
    </lineage>
</organism>
<evidence type="ECO:0000313" key="2">
    <source>
        <dbReference type="EMBL" id="OLQ10985.1"/>
    </source>
</evidence>
<evidence type="ECO:0000256" key="1">
    <source>
        <dbReference type="SAM" id="Coils"/>
    </source>
</evidence>
<reference evidence="2 3" key="1">
    <citation type="submission" date="2016-02" db="EMBL/GenBank/DDBJ databases">
        <title>Genome analysis of coral dinoflagellate symbionts highlights evolutionary adaptations to a symbiotic lifestyle.</title>
        <authorList>
            <person name="Aranda M."/>
            <person name="Li Y."/>
            <person name="Liew Y.J."/>
            <person name="Baumgarten S."/>
            <person name="Simakov O."/>
            <person name="Wilson M."/>
            <person name="Piel J."/>
            <person name="Ashoor H."/>
            <person name="Bougouffa S."/>
            <person name="Bajic V.B."/>
            <person name="Ryu T."/>
            <person name="Ravasi T."/>
            <person name="Bayer T."/>
            <person name="Micklem G."/>
            <person name="Kim H."/>
            <person name="Bhak J."/>
            <person name="Lajeunesse T.C."/>
            <person name="Voolstra C.R."/>
        </authorList>
    </citation>
    <scope>NUCLEOTIDE SEQUENCE [LARGE SCALE GENOMIC DNA]</scope>
    <source>
        <strain evidence="2 3">CCMP2467</strain>
    </source>
</reference>
<protein>
    <submittedName>
        <fullName evidence="2">Uncharacterized protein</fullName>
    </submittedName>
</protein>
<accession>A0A1Q9EU79</accession>
<name>A0A1Q9EU79_SYMMI</name>